<evidence type="ECO:0000313" key="3">
    <source>
        <dbReference type="Proteomes" id="UP001207654"/>
    </source>
</evidence>
<dbReference type="PROSITE" id="PS51257">
    <property type="entry name" value="PROKAR_LIPOPROTEIN"/>
    <property type="match status" value="1"/>
</dbReference>
<dbReference type="RefSeq" id="WP_267541097.1">
    <property type="nucleotide sequence ID" value="NZ_JAPNKA010000001.1"/>
</dbReference>
<gene>
    <name evidence="2" type="ORF">OV287_49610</name>
</gene>
<protein>
    <recommendedName>
        <fullName evidence="4">Lipoprotein</fullName>
    </recommendedName>
</protein>
<evidence type="ECO:0000256" key="1">
    <source>
        <dbReference type="SAM" id="MobiDB-lite"/>
    </source>
</evidence>
<sequence length="329" mass="36561">MLLKRVPAASALLAVLPVLLLALVGCEADKPWPTDRKNLETELITRTLALREKLPVIGLEGRVTVEATGERKLEGHWKLIAVRGKVVELTLSSPLFNETVARLTATPETLRLWLKPPGKRDARVYLGPRSNFEVALSPPPWARDFVRELTAWLDAWLMVPVPSQPSLHLTGAQAMDDALILELQRELGTAQLRLRRRDGFPLLLETRPAADSSLGCLSLRISPERPHLSRSSALLPRELQGEVRSCCTGTVELALRLRVNRVWTEVDPIPSLEQEGPKPRALAELSQHEWFRRAGPIASAQRARLACPTVGGATAHPERQEITGQDRRK</sequence>
<comment type="caution">
    <text evidence="2">The sequence shown here is derived from an EMBL/GenBank/DDBJ whole genome shotgun (WGS) entry which is preliminary data.</text>
</comment>
<feature type="compositionally biased region" description="Basic and acidic residues" evidence="1">
    <location>
        <begin position="316"/>
        <end position="329"/>
    </location>
</feature>
<reference evidence="2 3" key="1">
    <citation type="submission" date="2022-11" db="EMBL/GenBank/DDBJ databases">
        <title>Minimal conservation of predation-associated metabolite biosynthetic gene clusters underscores biosynthetic potential of Myxococcota including descriptions for ten novel species: Archangium lansinium sp. nov., Myxococcus landrumus sp. nov., Nannocystis bai.</title>
        <authorList>
            <person name="Ahearne A."/>
            <person name="Stevens C."/>
            <person name="Phillips K."/>
        </authorList>
    </citation>
    <scope>NUCLEOTIDE SEQUENCE [LARGE SCALE GENOMIC DNA]</scope>
    <source>
        <strain evidence="2 3">MIWBW</strain>
    </source>
</reference>
<evidence type="ECO:0000313" key="2">
    <source>
        <dbReference type="EMBL" id="MCY1082533.1"/>
    </source>
</evidence>
<evidence type="ECO:0008006" key="4">
    <source>
        <dbReference type="Google" id="ProtNLM"/>
    </source>
</evidence>
<dbReference type="EMBL" id="JAPNKA010000001">
    <property type="protein sequence ID" value="MCY1082533.1"/>
    <property type="molecule type" value="Genomic_DNA"/>
</dbReference>
<keyword evidence="3" id="KW-1185">Reference proteome</keyword>
<accession>A0ABT4ALG0</accession>
<dbReference type="Proteomes" id="UP001207654">
    <property type="component" value="Unassembled WGS sequence"/>
</dbReference>
<organism evidence="2 3">
    <name type="scientific">Archangium lansingense</name>
    <dbReference type="NCBI Taxonomy" id="2995310"/>
    <lineage>
        <taxon>Bacteria</taxon>
        <taxon>Pseudomonadati</taxon>
        <taxon>Myxococcota</taxon>
        <taxon>Myxococcia</taxon>
        <taxon>Myxococcales</taxon>
        <taxon>Cystobacterineae</taxon>
        <taxon>Archangiaceae</taxon>
        <taxon>Archangium</taxon>
    </lineage>
</organism>
<name>A0ABT4ALG0_9BACT</name>
<proteinExistence type="predicted"/>
<feature type="region of interest" description="Disordered" evidence="1">
    <location>
        <begin position="310"/>
        <end position="329"/>
    </location>
</feature>